<evidence type="ECO:0000256" key="6">
    <source>
        <dbReference type="ARBA" id="ARBA00022741"/>
    </source>
</evidence>
<evidence type="ECO:0000256" key="5">
    <source>
        <dbReference type="ARBA" id="ARBA00022692"/>
    </source>
</evidence>
<sequence length="610" mass="65415">MVVKNTSESGTAKLNSAQDGLDLSLFAALRILFNRLSPSRRRAFVPLMALMLVGAFAEVVTIGAVVPLLALIASPADEGAAMSPMVRYLGSGDQTAAVYVVTGLFALAALIAAVLRLALLRASNRFVYGVSYDLGVRLYSDTLLQPYTYHTRHNSSEIIASINNVQIVTNNVLIPLMNGFIAVVIGLFIVGGLVVIDPVVALVAGVGCAAIYLVASVAARRRLRRNSAIIAQAQGRRVQAMQEGLGGIRDVLLDRLQPVFIETYEQAEADYRDARTRNAVLAGAPRFVVEALGMVLIALVAVVMVQGPGGLAQAIPVLGALALGAQRLLPLIQLAYNGWALAMGNRQVLNDVVQLLSRPMPEMPDADIPLSFERTISLDSVDYAYPGGRGVTLNGVNLEIAKGARVGIAGKTGSGKSTLMDLVLSLLEPTAGELRVDGVKLTAANRAAWQKNIAHVPQAIYLADTTIAENIAFGVRPAEIDRERVRRAAEQAELAEVIAALPDGYDTRVGERGIQLSGGQRQRIGIARALYKQARVLVFDEATSALDTETESAVMAAIERLDRNLTILIIAHRLSTLEACDMVVRLEKGRVLDWREAMSGERKQYVPDQS</sequence>
<keyword evidence="6" id="KW-0547">Nucleotide-binding</keyword>
<evidence type="ECO:0000256" key="7">
    <source>
        <dbReference type="ARBA" id="ARBA00022840"/>
    </source>
</evidence>
<dbReference type="EMBL" id="JENY01000002">
    <property type="protein sequence ID" value="EXL10145.1"/>
    <property type="molecule type" value="Genomic_DNA"/>
</dbReference>
<feature type="transmembrane region" description="Helical" evidence="10">
    <location>
        <begin position="287"/>
        <end position="305"/>
    </location>
</feature>
<dbReference type="InterPro" id="IPR036640">
    <property type="entry name" value="ABC1_TM_sf"/>
</dbReference>
<keyword evidence="4" id="KW-1003">Cell membrane</keyword>
<evidence type="ECO:0000313" key="13">
    <source>
        <dbReference type="EMBL" id="EXL10145.1"/>
    </source>
</evidence>
<feature type="transmembrane region" description="Helical" evidence="10">
    <location>
        <begin position="96"/>
        <end position="119"/>
    </location>
</feature>
<dbReference type="GO" id="GO:0005524">
    <property type="term" value="F:ATP binding"/>
    <property type="evidence" value="ECO:0007669"/>
    <property type="project" value="UniProtKB-KW"/>
</dbReference>
<dbReference type="InterPro" id="IPR039421">
    <property type="entry name" value="Type_1_exporter"/>
</dbReference>
<dbReference type="HOGENOM" id="CLU_000604_84_3_5"/>
<evidence type="ECO:0000256" key="1">
    <source>
        <dbReference type="ARBA" id="ARBA00004651"/>
    </source>
</evidence>
<organism evidence="13 14">
    <name type="scientific">Aquamicrobium defluvii</name>
    <dbReference type="NCBI Taxonomy" id="69279"/>
    <lineage>
        <taxon>Bacteria</taxon>
        <taxon>Pseudomonadati</taxon>
        <taxon>Pseudomonadota</taxon>
        <taxon>Alphaproteobacteria</taxon>
        <taxon>Hyphomicrobiales</taxon>
        <taxon>Phyllobacteriaceae</taxon>
        <taxon>Aquamicrobium</taxon>
    </lineage>
</organism>
<gene>
    <name evidence="13" type="ORF">BG36_08310</name>
</gene>
<evidence type="ECO:0000256" key="10">
    <source>
        <dbReference type="SAM" id="Phobius"/>
    </source>
</evidence>
<keyword evidence="9 10" id="KW-0472">Membrane</keyword>
<feature type="domain" description="ABC transporter" evidence="11">
    <location>
        <begin position="376"/>
        <end position="610"/>
    </location>
</feature>
<dbReference type="InterPro" id="IPR027417">
    <property type="entry name" value="P-loop_NTPase"/>
</dbReference>
<dbReference type="eggNOG" id="COG1132">
    <property type="taxonomic scope" value="Bacteria"/>
</dbReference>
<dbReference type="GO" id="GO:0016887">
    <property type="term" value="F:ATP hydrolysis activity"/>
    <property type="evidence" value="ECO:0007669"/>
    <property type="project" value="InterPro"/>
</dbReference>
<keyword evidence="5 10" id="KW-0812">Transmembrane</keyword>
<dbReference type="PANTHER" id="PTHR24221:SF654">
    <property type="entry name" value="ATP-BINDING CASSETTE SUB-FAMILY B MEMBER 6"/>
    <property type="match status" value="1"/>
</dbReference>
<feature type="transmembrane region" description="Helical" evidence="10">
    <location>
        <begin position="199"/>
        <end position="219"/>
    </location>
</feature>
<dbReference type="InterPro" id="IPR011527">
    <property type="entry name" value="ABC1_TM_dom"/>
</dbReference>
<dbReference type="FunFam" id="3.40.50.300:FF:000299">
    <property type="entry name" value="ABC transporter ATP-binding protein/permease"/>
    <property type="match status" value="1"/>
</dbReference>
<reference evidence="13 14" key="1">
    <citation type="submission" date="2014-02" db="EMBL/GenBank/DDBJ databases">
        <title>Aquamicrobium defluvii Genome sequencing.</title>
        <authorList>
            <person name="Wang X."/>
        </authorList>
    </citation>
    <scope>NUCLEOTIDE SEQUENCE [LARGE SCALE GENOMIC DNA]</scope>
    <source>
        <strain evidence="13 14">W13Z1</strain>
    </source>
</reference>
<dbReference type="SUPFAM" id="SSF90123">
    <property type="entry name" value="ABC transporter transmembrane region"/>
    <property type="match status" value="1"/>
</dbReference>
<keyword evidence="3" id="KW-0813">Transport</keyword>
<dbReference type="PANTHER" id="PTHR24221">
    <property type="entry name" value="ATP-BINDING CASSETTE SUB-FAMILY B"/>
    <property type="match status" value="1"/>
</dbReference>
<comment type="subcellular location">
    <subcellularLocation>
        <location evidence="1">Cell membrane</location>
        <topology evidence="1">Multi-pass membrane protein</topology>
    </subcellularLocation>
</comment>
<dbReference type="AlphaFoldDB" id="A0A011VP42"/>
<comment type="caution">
    <text evidence="13">The sequence shown here is derived from an EMBL/GenBank/DDBJ whole genome shotgun (WGS) entry which is preliminary data.</text>
</comment>
<evidence type="ECO:0000259" key="11">
    <source>
        <dbReference type="PROSITE" id="PS50893"/>
    </source>
</evidence>
<dbReference type="InterPro" id="IPR003593">
    <property type="entry name" value="AAA+_ATPase"/>
</dbReference>
<dbReference type="PROSITE" id="PS50893">
    <property type="entry name" value="ABC_TRANSPORTER_2"/>
    <property type="match status" value="1"/>
</dbReference>
<name>A0A011VP42_9HYPH</name>
<dbReference type="PROSITE" id="PS50929">
    <property type="entry name" value="ABC_TM1F"/>
    <property type="match status" value="1"/>
</dbReference>
<dbReference type="Pfam" id="PF00005">
    <property type="entry name" value="ABC_tran"/>
    <property type="match status" value="1"/>
</dbReference>
<dbReference type="SMART" id="SM00382">
    <property type="entry name" value="AAA"/>
    <property type="match status" value="1"/>
</dbReference>
<dbReference type="PROSITE" id="PS00211">
    <property type="entry name" value="ABC_TRANSPORTER_1"/>
    <property type="match status" value="1"/>
</dbReference>
<dbReference type="PATRIC" id="fig|69279.3.peg.567"/>
<dbReference type="Gene3D" id="3.40.50.300">
    <property type="entry name" value="P-loop containing nucleotide triphosphate hydrolases"/>
    <property type="match status" value="1"/>
</dbReference>
<evidence type="ECO:0000256" key="4">
    <source>
        <dbReference type="ARBA" id="ARBA00022475"/>
    </source>
</evidence>
<dbReference type="Gene3D" id="1.20.1560.10">
    <property type="entry name" value="ABC transporter type 1, transmembrane domain"/>
    <property type="match status" value="1"/>
</dbReference>
<keyword evidence="7 13" id="KW-0067">ATP-binding</keyword>
<feature type="domain" description="ABC transmembrane type-1" evidence="12">
    <location>
        <begin position="82"/>
        <end position="334"/>
    </location>
</feature>
<dbReference type="SUPFAM" id="SSF52540">
    <property type="entry name" value="P-loop containing nucleoside triphosphate hydrolases"/>
    <property type="match status" value="1"/>
</dbReference>
<feature type="transmembrane region" description="Helical" evidence="10">
    <location>
        <begin position="172"/>
        <end position="193"/>
    </location>
</feature>
<dbReference type="Proteomes" id="UP000019849">
    <property type="component" value="Unassembled WGS sequence"/>
</dbReference>
<accession>A0A011VP42</accession>
<dbReference type="GO" id="GO:0140359">
    <property type="term" value="F:ABC-type transporter activity"/>
    <property type="evidence" value="ECO:0007669"/>
    <property type="project" value="InterPro"/>
</dbReference>
<evidence type="ECO:0000256" key="2">
    <source>
        <dbReference type="ARBA" id="ARBA00005417"/>
    </source>
</evidence>
<feature type="transmembrane region" description="Helical" evidence="10">
    <location>
        <begin position="43"/>
        <end position="76"/>
    </location>
</feature>
<evidence type="ECO:0000256" key="8">
    <source>
        <dbReference type="ARBA" id="ARBA00022989"/>
    </source>
</evidence>
<dbReference type="GO" id="GO:0034040">
    <property type="term" value="F:ATPase-coupled lipid transmembrane transporter activity"/>
    <property type="evidence" value="ECO:0007669"/>
    <property type="project" value="TreeGrafter"/>
</dbReference>
<evidence type="ECO:0000259" key="12">
    <source>
        <dbReference type="PROSITE" id="PS50929"/>
    </source>
</evidence>
<dbReference type="GO" id="GO:0005886">
    <property type="term" value="C:plasma membrane"/>
    <property type="evidence" value="ECO:0007669"/>
    <property type="project" value="UniProtKB-SubCell"/>
</dbReference>
<evidence type="ECO:0000256" key="9">
    <source>
        <dbReference type="ARBA" id="ARBA00023136"/>
    </source>
</evidence>
<protein>
    <submittedName>
        <fullName evidence="13">ABC transporter ATP-binding protein</fullName>
    </submittedName>
</protein>
<dbReference type="Pfam" id="PF00664">
    <property type="entry name" value="ABC_membrane"/>
    <property type="match status" value="1"/>
</dbReference>
<dbReference type="InterPro" id="IPR003439">
    <property type="entry name" value="ABC_transporter-like_ATP-bd"/>
</dbReference>
<proteinExistence type="inferred from homology"/>
<dbReference type="STRING" id="69279.BG36_08310"/>
<evidence type="ECO:0000256" key="3">
    <source>
        <dbReference type="ARBA" id="ARBA00022448"/>
    </source>
</evidence>
<dbReference type="InterPro" id="IPR017871">
    <property type="entry name" value="ABC_transporter-like_CS"/>
</dbReference>
<evidence type="ECO:0000313" key="14">
    <source>
        <dbReference type="Proteomes" id="UP000019849"/>
    </source>
</evidence>
<keyword evidence="8 10" id="KW-1133">Transmembrane helix</keyword>
<comment type="similarity">
    <text evidence="2">Belongs to the ABC transporter superfamily.</text>
</comment>